<feature type="domain" description="DUF3295" evidence="2">
    <location>
        <begin position="36"/>
        <end position="259"/>
    </location>
</feature>
<dbReference type="Pfam" id="PF11702">
    <property type="entry name" value="DUF3295"/>
    <property type="match status" value="1"/>
</dbReference>
<dbReference type="PANTHER" id="PTHR28014:SF1">
    <property type="entry name" value="NEGATIVE REGULATOR OF RAS-CAMP PATHWAY"/>
    <property type="match status" value="1"/>
</dbReference>
<evidence type="ECO:0000313" key="3">
    <source>
        <dbReference type="EMBL" id="KAH7175937.1"/>
    </source>
</evidence>
<feature type="compositionally biased region" description="Polar residues" evidence="1">
    <location>
        <begin position="104"/>
        <end position="113"/>
    </location>
</feature>
<dbReference type="InterPro" id="IPR021711">
    <property type="entry name" value="DUF3295"/>
</dbReference>
<dbReference type="PANTHER" id="PTHR28014">
    <property type="entry name" value="NEGATIVE REGULATOR OF RAS-CAMP PATHWAY"/>
    <property type="match status" value="1"/>
</dbReference>
<evidence type="ECO:0000259" key="2">
    <source>
        <dbReference type="Pfam" id="PF11702"/>
    </source>
</evidence>
<organism evidence="3 4">
    <name type="scientific">Dactylonectria macrodidyma</name>
    <dbReference type="NCBI Taxonomy" id="307937"/>
    <lineage>
        <taxon>Eukaryota</taxon>
        <taxon>Fungi</taxon>
        <taxon>Dikarya</taxon>
        <taxon>Ascomycota</taxon>
        <taxon>Pezizomycotina</taxon>
        <taxon>Sordariomycetes</taxon>
        <taxon>Hypocreomycetidae</taxon>
        <taxon>Hypocreales</taxon>
        <taxon>Nectriaceae</taxon>
        <taxon>Dactylonectria</taxon>
    </lineage>
</organism>
<proteinExistence type="predicted"/>
<dbReference type="AlphaFoldDB" id="A0A9P9FTY9"/>
<name>A0A9P9FTY9_9HYPO</name>
<feature type="compositionally biased region" description="Acidic residues" evidence="1">
    <location>
        <begin position="34"/>
        <end position="64"/>
    </location>
</feature>
<accession>A0A9P9FTY9</accession>
<feature type="region of interest" description="Disordered" evidence="1">
    <location>
        <begin position="103"/>
        <end position="139"/>
    </location>
</feature>
<evidence type="ECO:0000256" key="1">
    <source>
        <dbReference type="SAM" id="MobiDB-lite"/>
    </source>
</evidence>
<dbReference type="GO" id="GO:0006808">
    <property type="term" value="P:regulation of nitrogen utilization"/>
    <property type="evidence" value="ECO:0007669"/>
    <property type="project" value="TreeGrafter"/>
</dbReference>
<protein>
    <recommendedName>
        <fullName evidence="2">DUF3295 domain-containing protein</fullName>
    </recommendedName>
</protein>
<dbReference type="EMBL" id="JAGMUV010000001">
    <property type="protein sequence ID" value="KAH7175937.1"/>
    <property type="molecule type" value="Genomic_DNA"/>
</dbReference>
<dbReference type="InterPro" id="IPR053043">
    <property type="entry name" value="Ras-cAMP_regulatory"/>
</dbReference>
<keyword evidence="4" id="KW-1185">Reference proteome</keyword>
<feature type="region of interest" description="Disordered" evidence="1">
    <location>
        <begin position="33"/>
        <end position="64"/>
    </location>
</feature>
<dbReference type="GO" id="GO:0005737">
    <property type="term" value="C:cytoplasm"/>
    <property type="evidence" value="ECO:0007669"/>
    <property type="project" value="TreeGrafter"/>
</dbReference>
<dbReference type="GO" id="GO:0000122">
    <property type="term" value="P:negative regulation of transcription by RNA polymerase II"/>
    <property type="evidence" value="ECO:0007669"/>
    <property type="project" value="TreeGrafter"/>
</dbReference>
<sequence length="274" mass="30255">MTADRPIDPVDGEAIVSQHTVVDKVAVGDRENVLDEDTTFDDDTTFDEDTLPDEDAIDDDSDWESDGVEEFVRIFTRVPCVRPPSTTSLISLAVAERAEMLKNASPSSSQLPEQSGHDVNGSETTVSTSRTSSTVSLNSSEASCPNALCPCPPHSGPCSHAYEQHPHPFELHSQPTNGLYGGGVVPRPAMQREREDVELRTRSQPVPNRPAQMPADTPFNSPATNRRCMIIAELPDSLRQHMLWERYVGKSTVHAADRRLDPLKVRNRIFKSKI</sequence>
<gene>
    <name evidence="3" type="ORF">EDB81DRAFT_751366</name>
</gene>
<dbReference type="Proteomes" id="UP000738349">
    <property type="component" value="Unassembled WGS sequence"/>
</dbReference>
<feature type="region of interest" description="Disordered" evidence="1">
    <location>
        <begin position="198"/>
        <end position="222"/>
    </location>
</feature>
<dbReference type="GO" id="GO:0031930">
    <property type="term" value="P:mitochondria-nucleus signaling pathway"/>
    <property type="evidence" value="ECO:0007669"/>
    <property type="project" value="TreeGrafter"/>
</dbReference>
<dbReference type="OrthoDB" id="10441569at2759"/>
<feature type="compositionally biased region" description="Low complexity" evidence="1">
    <location>
        <begin position="122"/>
        <end position="139"/>
    </location>
</feature>
<evidence type="ECO:0000313" key="4">
    <source>
        <dbReference type="Proteomes" id="UP000738349"/>
    </source>
</evidence>
<comment type="caution">
    <text evidence="3">The sequence shown here is derived from an EMBL/GenBank/DDBJ whole genome shotgun (WGS) entry which is preliminary data.</text>
</comment>
<reference evidence="3" key="1">
    <citation type="journal article" date="2021" name="Nat. Commun.">
        <title>Genetic determinants of endophytism in the Arabidopsis root mycobiome.</title>
        <authorList>
            <person name="Mesny F."/>
            <person name="Miyauchi S."/>
            <person name="Thiergart T."/>
            <person name="Pickel B."/>
            <person name="Atanasova L."/>
            <person name="Karlsson M."/>
            <person name="Huettel B."/>
            <person name="Barry K.W."/>
            <person name="Haridas S."/>
            <person name="Chen C."/>
            <person name="Bauer D."/>
            <person name="Andreopoulos W."/>
            <person name="Pangilinan J."/>
            <person name="LaButti K."/>
            <person name="Riley R."/>
            <person name="Lipzen A."/>
            <person name="Clum A."/>
            <person name="Drula E."/>
            <person name="Henrissat B."/>
            <person name="Kohler A."/>
            <person name="Grigoriev I.V."/>
            <person name="Martin F.M."/>
            <person name="Hacquard S."/>
        </authorList>
    </citation>
    <scope>NUCLEOTIDE SEQUENCE</scope>
    <source>
        <strain evidence="3">MPI-CAGE-AT-0147</strain>
    </source>
</reference>